<sequence>MQEASCYVIVLCYPSLMASKIAVFFLLSISFACGGAQPQQKQCTHIVLGSSLHPTITPTSWPSPSGQFAFGFYRQGTGFMVGIWLVGIDNITVVWTANRDDPPITSNATTLDLTHSGKLLLTTYEQEEEKPITATTSDSASFACMFDSGNFGLYNKKHSIIWETFRYPTDTILGGQILPSGGQLFSSVSETNHSTGQYRLKMQYDGNLVLYPANTLDDISEAYWGAGSNGYGNGANGNDLKYRLYLNDTGHLQIINGTSMDSVKDFSPSSESNDTNTIYRATLDANGFFRLYSHAFDETGKLKSSDVEWSALEDTDLCKVNGFCGFNSFCTLNDNKPYCVCLPGTDLVDMNNPSLGCERNFSEVGCGGGNDHVASYNITTTLNMMWSDIPYTYEPMTTKEECGKSCLEDCNCEAALFITDSYCQRHKLPLRYVRRDTNQDTVAIFKVSMRSWNETVPELVKPTVHVFTSKKVIVQILVLVLAFTAFSCLALGISGIYMFKIRVLRYKRLKESETLGLTKGLALNLFSYDELRRATNGFKDELGKGSFGTVYKGALYKGKKLVAVKRLEKLVEEGEREFRAEMRAIGRTHHKNVVQLLGYCAEGSKRLLVYEYMSNGSLADVLFKAIRCPDWDERVRIALDVARGILYLHEECKAPIIHCDIKPSNILMDDFWTAKISDFGLAKSLMPDQTRTFTMVRGTRGYLAPEWQKNTPISVKADVYSYGMVLLEIVCCRRNMEVNVSRPEEIDLSTWVYKCFVARELEKIVVGEEVDKRTLENMVKVGLWCIQDQPVLRPSMKSVVLMLEGITDISAPPCPTNTSM</sequence>
<evidence type="ECO:0000256" key="6">
    <source>
        <dbReference type="ARBA" id="ARBA00022729"/>
    </source>
</evidence>
<dbReference type="InterPro" id="IPR001480">
    <property type="entry name" value="Bulb-type_lectin_dom"/>
</dbReference>
<dbReference type="InterPro" id="IPR011009">
    <property type="entry name" value="Kinase-like_dom_sf"/>
</dbReference>
<dbReference type="SUPFAM" id="SSF56112">
    <property type="entry name" value="Protein kinase-like (PK-like)"/>
    <property type="match status" value="1"/>
</dbReference>
<dbReference type="Gene3D" id="1.10.510.10">
    <property type="entry name" value="Transferase(Phosphotransferase) domain 1"/>
    <property type="match status" value="1"/>
</dbReference>
<evidence type="ECO:0000256" key="15">
    <source>
        <dbReference type="ARBA" id="ARBA00023180"/>
    </source>
</evidence>
<evidence type="ECO:0000256" key="8">
    <source>
        <dbReference type="ARBA" id="ARBA00022741"/>
    </source>
</evidence>
<dbReference type="GO" id="GO:0016020">
    <property type="term" value="C:membrane"/>
    <property type="evidence" value="ECO:0007669"/>
    <property type="project" value="UniProtKB-SubCell"/>
</dbReference>
<dbReference type="Pfam" id="PF01453">
    <property type="entry name" value="B_lectin"/>
    <property type="match status" value="1"/>
</dbReference>
<dbReference type="Gene3D" id="2.90.10.10">
    <property type="entry name" value="Bulb-type lectin domain"/>
    <property type="match status" value="2"/>
</dbReference>
<evidence type="ECO:0000256" key="13">
    <source>
        <dbReference type="ARBA" id="ARBA00023157"/>
    </source>
</evidence>
<evidence type="ECO:0000256" key="10">
    <source>
        <dbReference type="ARBA" id="ARBA00022840"/>
    </source>
</evidence>
<dbReference type="FunFam" id="3.30.200.20:FF:000059">
    <property type="entry name" value="S-receptor-like serine/threonine-protein kinase"/>
    <property type="match status" value="1"/>
</dbReference>
<dbReference type="PANTHER" id="PTHR47976">
    <property type="entry name" value="G-TYPE LECTIN S-RECEPTOR-LIKE SERINE/THREONINE-PROTEIN KINASE SD2-5"/>
    <property type="match status" value="1"/>
</dbReference>
<evidence type="ECO:0000259" key="21">
    <source>
        <dbReference type="PROSITE" id="PS50011"/>
    </source>
</evidence>
<evidence type="ECO:0000256" key="3">
    <source>
        <dbReference type="ARBA" id="ARBA00022536"/>
    </source>
</evidence>
<keyword evidence="5 20" id="KW-0812">Transmembrane</keyword>
<comment type="subcellular location">
    <subcellularLocation>
        <location evidence="1">Membrane</location>
        <topology evidence="1">Single-pass type I membrane protein</topology>
    </subcellularLocation>
</comment>
<dbReference type="AlphaFoldDB" id="A0AAW2C0Y5"/>
<dbReference type="PROSITE" id="PS50011">
    <property type="entry name" value="PROTEIN_KINASE_DOM"/>
    <property type="match status" value="1"/>
</dbReference>
<keyword evidence="8 18" id="KW-0547">Nucleotide-binding</keyword>
<evidence type="ECO:0000256" key="4">
    <source>
        <dbReference type="ARBA" id="ARBA00022679"/>
    </source>
</evidence>
<dbReference type="PIRSF" id="PIRSF000641">
    <property type="entry name" value="SRK"/>
    <property type="match status" value="1"/>
</dbReference>
<dbReference type="PANTHER" id="PTHR47976:SF27">
    <property type="entry name" value="RECEPTOR-LIKE SERINE_THREONINE-PROTEIN KINASE"/>
    <property type="match status" value="1"/>
</dbReference>
<proteinExistence type="inferred from homology"/>
<feature type="domain" description="Bulb-type lectin" evidence="22">
    <location>
        <begin position="43"/>
        <end position="166"/>
    </location>
</feature>
<evidence type="ECO:0000256" key="9">
    <source>
        <dbReference type="ARBA" id="ARBA00022777"/>
    </source>
</evidence>
<feature type="transmembrane region" description="Helical" evidence="20">
    <location>
        <begin position="472"/>
        <end position="499"/>
    </location>
</feature>
<dbReference type="FunFam" id="1.10.510.10:FF:000237">
    <property type="entry name" value="G-type lectin S-receptor-like serine/threonine-protein kinase"/>
    <property type="match status" value="1"/>
</dbReference>
<dbReference type="InterPro" id="IPR008271">
    <property type="entry name" value="Ser/Thr_kinase_AS"/>
</dbReference>
<feature type="domain" description="Bulb-type lectin" evidence="22">
    <location>
        <begin position="169"/>
        <end position="304"/>
    </location>
</feature>
<evidence type="ECO:0000313" key="24">
    <source>
        <dbReference type="Proteomes" id="UP001459277"/>
    </source>
</evidence>
<dbReference type="InterPro" id="IPR051343">
    <property type="entry name" value="G-type_lectin_kinases/EP1-like"/>
</dbReference>
<evidence type="ECO:0000256" key="2">
    <source>
        <dbReference type="ARBA" id="ARBA00022527"/>
    </source>
</evidence>
<feature type="binding site" evidence="19">
    <location>
        <position position="565"/>
    </location>
    <ligand>
        <name>ATP</name>
        <dbReference type="ChEBI" id="CHEBI:30616"/>
    </ligand>
</feature>
<keyword evidence="15" id="KW-0325">Glycoprotein</keyword>
<keyword evidence="9 18" id="KW-0418">Kinase</keyword>
<keyword evidence="12 20" id="KW-0472">Membrane</keyword>
<comment type="similarity">
    <text evidence="18">Belongs to the protein kinase superfamily. Ser/Thr protein kinase family.</text>
</comment>
<keyword evidence="13" id="KW-1015">Disulfide bond</keyword>
<evidence type="ECO:0000259" key="22">
    <source>
        <dbReference type="PROSITE" id="PS50927"/>
    </source>
</evidence>
<dbReference type="EMBL" id="JAZDWU010000009">
    <property type="protein sequence ID" value="KAK9991022.1"/>
    <property type="molecule type" value="Genomic_DNA"/>
</dbReference>
<evidence type="ECO:0000256" key="20">
    <source>
        <dbReference type="SAM" id="Phobius"/>
    </source>
</evidence>
<dbReference type="InterPro" id="IPR024171">
    <property type="entry name" value="SRK-like_kinase"/>
</dbReference>
<keyword evidence="24" id="KW-1185">Reference proteome</keyword>
<dbReference type="GO" id="GO:0030246">
    <property type="term" value="F:carbohydrate binding"/>
    <property type="evidence" value="ECO:0007669"/>
    <property type="project" value="UniProtKB-KW"/>
</dbReference>
<dbReference type="SUPFAM" id="SSF51110">
    <property type="entry name" value="alpha-D-mannose-specific plant lectins"/>
    <property type="match status" value="2"/>
</dbReference>
<feature type="transmembrane region" description="Helical" evidence="20">
    <location>
        <begin position="7"/>
        <end position="32"/>
    </location>
</feature>
<dbReference type="Gene3D" id="3.30.200.20">
    <property type="entry name" value="Phosphorylase Kinase, domain 1"/>
    <property type="match status" value="1"/>
</dbReference>
<dbReference type="InterPro" id="IPR036426">
    <property type="entry name" value="Bulb-type_lectin_dom_sf"/>
</dbReference>
<keyword evidence="4 18" id="KW-0808">Transferase</keyword>
<evidence type="ECO:0000256" key="19">
    <source>
        <dbReference type="PROSITE-ProRule" id="PRU10141"/>
    </source>
</evidence>
<dbReference type="CDD" id="cd14066">
    <property type="entry name" value="STKc_IRAK"/>
    <property type="match status" value="1"/>
</dbReference>
<dbReference type="PROSITE" id="PS00108">
    <property type="entry name" value="PROTEIN_KINASE_ST"/>
    <property type="match status" value="1"/>
</dbReference>
<keyword evidence="14" id="KW-0675">Receptor</keyword>
<dbReference type="Pfam" id="PF00069">
    <property type="entry name" value="Pkinase"/>
    <property type="match status" value="1"/>
</dbReference>
<organism evidence="23 24">
    <name type="scientific">Lithocarpus litseifolius</name>
    <dbReference type="NCBI Taxonomy" id="425828"/>
    <lineage>
        <taxon>Eukaryota</taxon>
        <taxon>Viridiplantae</taxon>
        <taxon>Streptophyta</taxon>
        <taxon>Embryophyta</taxon>
        <taxon>Tracheophyta</taxon>
        <taxon>Spermatophyta</taxon>
        <taxon>Magnoliopsida</taxon>
        <taxon>eudicotyledons</taxon>
        <taxon>Gunneridae</taxon>
        <taxon>Pentapetalae</taxon>
        <taxon>rosids</taxon>
        <taxon>fabids</taxon>
        <taxon>Fagales</taxon>
        <taxon>Fagaceae</taxon>
        <taxon>Lithocarpus</taxon>
    </lineage>
</organism>
<evidence type="ECO:0000256" key="16">
    <source>
        <dbReference type="ARBA" id="ARBA00047899"/>
    </source>
</evidence>
<evidence type="ECO:0000256" key="14">
    <source>
        <dbReference type="ARBA" id="ARBA00023170"/>
    </source>
</evidence>
<evidence type="ECO:0000256" key="7">
    <source>
        <dbReference type="ARBA" id="ARBA00022734"/>
    </source>
</evidence>
<protein>
    <recommendedName>
        <fullName evidence="18">Receptor-like serine/threonine-protein kinase</fullName>
        <ecNumber evidence="18">2.7.11.1</ecNumber>
    </recommendedName>
</protein>
<comment type="catalytic activity">
    <reaction evidence="16 18">
        <text>L-threonyl-[protein] + ATP = O-phospho-L-threonyl-[protein] + ADP + H(+)</text>
        <dbReference type="Rhea" id="RHEA:46608"/>
        <dbReference type="Rhea" id="RHEA-COMP:11060"/>
        <dbReference type="Rhea" id="RHEA-COMP:11605"/>
        <dbReference type="ChEBI" id="CHEBI:15378"/>
        <dbReference type="ChEBI" id="CHEBI:30013"/>
        <dbReference type="ChEBI" id="CHEBI:30616"/>
        <dbReference type="ChEBI" id="CHEBI:61977"/>
        <dbReference type="ChEBI" id="CHEBI:456216"/>
        <dbReference type="EC" id="2.7.11.1"/>
    </reaction>
</comment>
<keyword evidence="6" id="KW-0732">Signal</keyword>
<dbReference type="InterPro" id="IPR000719">
    <property type="entry name" value="Prot_kinase_dom"/>
</dbReference>
<gene>
    <name evidence="23" type="ORF">SO802_026007</name>
</gene>
<dbReference type="SMART" id="SM00220">
    <property type="entry name" value="S_TKc"/>
    <property type="match status" value="1"/>
</dbReference>
<evidence type="ECO:0000256" key="17">
    <source>
        <dbReference type="ARBA" id="ARBA00048679"/>
    </source>
</evidence>
<dbReference type="GO" id="GO:0004674">
    <property type="term" value="F:protein serine/threonine kinase activity"/>
    <property type="evidence" value="ECO:0007669"/>
    <property type="project" value="UniProtKB-KW"/>
</dbReference>
<dbReference type="FunFam" id="2.90.10.10:FF:000026">
    <property type="entry name" value="Serine/threonine-protein kinase"/>
    <property type="match status" value="1"/>
</dbReference>
<reference evidence="23 24" key="1">
    <citation type="submission" date="2024-01" db="EMBL/GenBank/DDBJ databases">
        <title>A telomere-to-telomere, gap-free genome of sweet tea (Lithocarpus litseifolius).</title>
        <authorList>
            <person name="Zhou J."/>
        </authorList>
    </citation>
    <scope>NUCLEOTIDE SEQUENCE [LARGE SCALE GENOMIC DNA]</scope>
    <source>
        <strain evidence="23">Zhou-2022a</strain>
        <tissue evidence="23">Leaf</tissue>
    </source>
</reference>
<accession>A0AAW2C0Y5</accession>
<evidence type="ECO:0000256" key="5">
    <source>
        <dbReference type="ARBA" id="ARBA00022692"/>
    </source>
</evidence>
<evidence type="ECO:0000256" key="18">
    <source>
        <dbReference type="PIRNR" id="PIRNR000641"/>
    </source>
</evidence>
<keyword evidence="7" id="KW-0430">Lectin</keyword>
<dbReference type="PROSITE" id="PS00107">
    <property type="entry name" value="PROTEIN_KINASE_ATP"/>
    <property type="match status" value="1"/>
</dbReference>
<dbReference type="Proteomes" id="UP001459277">
    <property type="component" value="Unassembled WGS sequence"/>
</dbReference>
<keyword evidence="11 20" id="KW-1133">Transmembrane helix</keyword>
<dbReference type="EC" id="2.7.11.1" evidence="18"/>
<keyword evidence="2 18" id="KW-0723">Serine/threonine-protein kinase</keyword>
<evidence type="ECO:0000256" key="12">
    <source>
        <dbReference type="ARBA" id="ARBA00023136"/>
    </source>
</evidence>
<evidence type="ECO:0000256" key="11">
    <source>
        <dbReference type="ARBA" id="ARBA00022989"/>
    </source>
</evidence>
<evidence type="ECO:0000313" key="23">
    <source>
        <dbReference type="EMBL" id="KAK9991022.1"/>
    </source>
</evidence>
<feature type="domain" description="Protein kinase" evidence="21">
    <location>
        <begin position="536"/>
        <end position="806"/>
    </location>
</feature>
<comment type="caution">
    <text evidence="23">The sequence shown here is derived from an EMBL/GenBank/DDBJ whole genome shotgun (WGS) entry which is preliminary data.</text>
</comment>
<name>A0AAW2C0Y5_9ROSI</name>
<evidence type="ECO:0000256" key="1">
    <source>
        <dbReference type="ARBA" id="ARBA00004479"/>
    </source>
</evidence>
<dbReference type="InterPro" id="IPR017441">
    <property type="entry name" value="Protein_kinase_ATP_BS"/>
</dbReference>
<keyword evidence="10 18" id="KW-0067">ATP-binding</keyword>
<keyword evidence="3" id="KW-0245">EGF-like domain</keyword>
<dbReference type="GO" id="GO:0005524">
    <property type="term" value="F:ATP binding"/>
    <property type="evidence" value="ECO:0007669"/>
    <property type="project" value="UniProtKB-UniRule"/>
</dbReference>
<dbReference type="SMART" id="SM00108">
    <property type="entry name" value="B_lectin"/>
    <property type="match status" value="1"/>
</dbReference>
<comment type="catalytic activity">
    <reaction evidence="17 18">
        <text>L-seryl-[protein] + ATP = O-phospho-L-seryl-[protein] + ADP + H(+)</text>
        <dbReference type="Rhea" id="RHEA:17989"/>
        <dbReference type="Rhea" id="RHEA-COMP:9863"/>
        <dbReference type="Rhea" id="RHEA-COMP:11604"/>
        <dbReference type="ChEBI" id="CHEBI:15378"/>
        <dbReference type="ChEBI" id="CHEBI:29999"/>
        <dbReference type="ChEBI" id="CHEBI:30616"/>
        <dbReference type="ChEBI" id="CHEBI:83421"/>
        <dbReference type="ChEBI" id="CHEBI:456216"/>
        <dbReference type="EC" id="2.7.11.1"/>
    </reaction>
</comment>
<dbReference type="PROSITE" id="PS50927">
    <property type="entry name" value="BULB_LECTIN"/>
    <property type="match status" value="2"/>
</dbReference>